<name>A0ACC3TZ08_9ASCO</name>
<evidence type="ECO:0000313" key="2">
    <source>
        <dbReference type="Proteomes" id="UP001489719"/>
    </source>
</evidence>
<proteinExistence type="predicted"/>
<dbReference type="EMBL" id="MU970036">
    <property type="protein sequence ID" value="KAK9325995.1"/>
    <property type="molecule type" value="Genomic_DNA"/>
</dbReference>
<protein>
    <submittedName>
        <fullName evidence="1">C2 domain-containing protein</fullName>
    </submittedName>
</protein>
<sequence length="429" mass="48408">MSVSIPTPHEIGTLIAVLIKAKNLPNRRRLGKQDPYCTLRIGQNAQSTKIDKRGGQRPMWNHELRFPVLESDEHMKLTILDDNDSRPELIGDSIIDLTSILQNAAKGISDKWHEIHYRQKYAGEVYIEMTFYPNKEHAKNMLVRYHKQEKQLSSPPAPPPHPKRRPLPASPGLVNSPPLSSPHSSPKSVASSPPPLDYNAAHRRHSSSQRSSLYGPSPLSPTSTNSRAGIAIPAPFSSHSTDCEGENYVSRTPSRQEVWYRYDPTVLQDVPDQYHNGRAFAHNDYDEATSSVRPQASGHRPLPVPPSFMPQQQVVNPIQFDPPRWTEDSRYKYSAYKREVGEPKEYGDNYYGMSPQCDGYLEDNCRREQLSGKAYATTSTTVRLQDRLAQFPNDEDYDPMAAAVDRLATQFEGLGRADGLGRSRTFRSE</sequence>
<organism evidence="1 2">
    <name type="scientific">Lipomyces orientalis</name>
    <dbReference type="NCBI Taxonomy" id="1233043"/>
    <lineage>
        <taxon>Eukaryota</taxon>
        <taxon>Fungi</taxon>
        <taxon>Dikarya</taxon>
        <taxon>Ascomycota</taxon>
        <taxon>Saccharomycotina</taxon>
        <taxon>Lipomycetes</taxon>
        <taxon>Lipomycetales</taxon>
        <taxon>Lipomycetaceae</taxon>
        <taxon>Lipomyces</taxon>
    </lineage>
</organism>
<accession>A0ACC3TZ08</accession>
<gene>
    <name evidence="1" type="ORF">V1517DRAFT_312391</name>
</gene>
<evidence type="ECO:0000313" key="1">
    <source>
        <dbReference type="EMBL" id="KAK9325995.1"/>
    </source>
</evidence>
<reference evidence="2" key="1">
    <citation type="journal article" date="2024" name="Front. Bioeng. Biotechnol.">
        <title>Genome-scale model development and genomic sequencing of the oleaginous clade Lipomyces.</title>
        <authorList>
            <person name="Czajka J.J."/>
            <person name="Han Y."/>
            <person name="Kim J."/>
            <person name="Mondo S.J."/>
            <person name="Hofstad B.A."/>
            <person name="Robles A."/>
            <person name="Haridas S."/>
            <person name="Riley R."/>
            <person name="LaButti K."/>
            <person name="Pangilinan J."/>
            <person name="Andreopoulos W."/>
            <person name="Lipzen A."/>
            <person name="Yan J."/>
            <person name="Wang M."/>
            <person name="Ng V."/>
            <person name="Grigoriev I.V."/>
            <person name="Spatafora J.W."/>
            <person name="Magnuson J.K."/>
            <person name="Baker S.E."/>
            <person name="Pomraning K.R."/>
        </authorList>
    </citation>
    <scope>NUCLEOTIDE SEQUENCE [LARGE SCALE GENOMIC DNA]</scope>
    <source>
        <strain evidence="2">CBS 10300</strain>
    </source>
</reference>
<keyword evidence="2" id="KW-1185">Reference proteome</keyword>
<comment type="caution">
    <text evidence="1">The sequence shown here is derived from an EMBL/GenBank/DDBJ whole genome shotgun (WGS) entry which is preliminary data.</text>
</comment>
<dbReference type="Proteomes" id="UP001489719">
    <property type="component" value="Unassembled WGS sequence"/>
</dbReference>